<evidence type="ECO:0000313" key="1">
    <source>
        <dbReference type="EMBL" id="KAH7838899.1"/>
    </source>
</evidence>
<evidence type="ECO:0000313" key="2">
    <source>
        <dbReference type="Proteomes" id="UP000828048"/>
    </source>
</evidence>
<reference evidence="1 2" key="1">
    <citation type="journal article" date="2021" name="Hortic Res">
        <title>High-quality reference genome and annotation aids understanding of berry development for evergreen blueberry (Vaccinium darrowii).</title>
        <authorList>
            <person name="Yu J."/>
            <person name="Hulse-Kemp A.M."/>
            <person name="Babiker E."/>
            <person name="Staton M."/>
        </authorList>
    </citation>
    <scope>NUCLEOTIDE SEQUENCE [LARGE SCALE GENOMIC DNA]</scope>
    <source>
        <strain evidence="2">cv. NJ 8807/NJ 8810</strain>
        <tissue evidence="1">Young leaf</tissue>
    </source>
</reference>
<dbReference type="Proteomes" id="UP000828048">
    <property type="component" value="Chromosome 6"/>
</dbReference>
<comment type="caution">
    <text evidence="1">The sequence shown here is derived from an EMBL/GenBank/DDBJ whole genome shotgun (WGS) entry which is preliminary data.</text>
</comment>
<name>A0ACB7XE35_9ERIC</name>
<gene>
    <name evidence="1" type="ORF">Vadar_032431</name>
</gene>
<dbReference type="EMBL" id="CM037156">
    <property type="protein sequence ID" value="KAH7838899.1"/>
    <property type="molecule type" value="Genomic_DNA"/>
</dbReference>
<proteinExistence type="predicted"/>
<protein>
    <submittedName>
        <fullName evidence="1">Uncharacterized protein</fullName>
    </submittedName>
</protein>
<sequence>MKNDNYVPLFETKAAKRRLAYKFYFASVFIGLCLIFAYRVIHLPSQGGVETWIWIGMFISELWFTLHWLLTQSARWNPVYRYTFKDRLYQRYEKVLPEVDVFVCMPDHTVEPPLIVVVRVIHLPSQGEVETWIWIGMFISELWFTLYWLLTQSARWNPVYRYTFKDRLSQRYEKVLPKVDVFVCTADHTVEPPLMVVNTVLSVMAYDYPTEKLSVYLSDDGGSELMFHALLEASRFSKYWLPFCKKFKIEPRSPEAYFSTVLQPVNIDDPVMAEEWSTIKKLYEDMKEQIDNASNSGQVPEAARKEHKGFQEWDLVSSRRDHPTILQILIDGRDPRAVDTEEQTLPTLVYLAREKRPQYHHNFKAGALNALLRISSRISNGLVILTVDCDMFSNSSGSLRDALCFLMDEEKGQKIAFVQFPQNFNNITKNDIYSNSLRIINEVELLGLDANGGPPYIGTGCFHRRDTLCGKKYRKDYKIDWFTENDKRVEEGEKVLEEPCKTLASCSYEKNTDWGKEIGLKYGCPVEDVITGLSIQCRGWRSVYYNPKRKGFLGVAPTPLLQALVQHKRWSEGDLQIFLSQYCPPVYGRGKIPLKLQISYCIYLLWAPNCLATLYYVVVPSLCIHRGLSLFPKVSSPWVLPFLYVIVAKYAYSLGEFLWSRGTFQEWWNDQRMWLYKRTTSYLFGFTETIFKLLGFTKSGFVVTSKVADEDVSLRYEKEVMEYGAPSPMFTILATISLANLFSFVGALKMVIMDSQSRVFDQLALQMLLCGLLVVINLPVYGGLFFRKDKGRMPSSITYQAVIIAILAHIVALH</sequence>
<keyword evidence="2" id="KW-1185">Reference proteome</keyword>
<accession>A0ACB7XE35</accession>
<organism evidence="1 2">
    <name type="scientific">Vaccinium darrowii</name>
    <dbReference type="NCBI Taxonomy" id="229202"/>
    <lineage>
        <taxon>Eukaryota</taxon>
        <taxon>Viridiplantae</taxon>
        <taxon>Streptophyta</taxon>
        <taxon>Embryophyta</taxon>
        <taxon>Tracheophyta</taxon>
        <taxon>Spermatophyta</taxon>
        <taxon>Magnoliopsida</taxon>
        <taxon>eudicotyledons</taxon>
        <taxon>Gunneridae</taxon>
        <taxon>Pentapetalae</taxon>
        <taxon>asterids</taxon>
        <taxon>Ericales</taxon>
        <taxon>Ericaceae</taxon>
        <taxon>Vaccinioideae</taxon>
        <taxon>Vaccinieae</taxon>
        <taxon>Vaccinium</taxon>
    </lineage>
</organism>